<feature type="compositionally biased region" description="Basic and acidic residues" evidence="1">
    <location>
        <begin position="142"/>
        <end position="154"/>
    </location>
</feature>
<feature type="region of interest" description="Disordered" evidence="1">
    <location>
        <begin position="166"/>
        <end position="243"/>
    </location>
</feature>
<feature type="compositionally biased region" description="Polar residues" evidence="1">
    <location>
        <begin position="64"/>
        <end position="89"/>
    </location>
</feature>
<evidence type="ECO:0000313" key="2">
    <source>
        <dbReference type="EMBL" id="TQW01329.1"/>
    </source>
</evidence>
<sequence length="390" mass="42762">MSDYRLVLDQKKWGREYEIHRHDRGKVAGTRGTPQETIFSFYWQERSSHETTSTVGPAGALSPNRATENGKIQSISNSVAVTDGSSRQRVLQPELDGSRRDEESLSGEPRYAEGARVADTGENAEVGELGHDDQPQAQNGRRSADTRLESTQHDLVECQVDEIVDSDAESDNESASFAIRQPAVAQQGSTKRKQSATKQDMASGLQKRRQISGFSAQRRCPNEAFRHSSSDSAGAQNGDVADRPIHRRMNHGTEDRPAQYRGPQVGMRNLTAGGGVSQAHEKVAGNTSDTTQEVDWSPLTKGCAATNIPQWRLPNATLLGVDLDEDGFLQYKIAGSWNLVKDDEPSFSGTAATVWLLSIGGSLNLVKSNDSIEMSFGMPWKIEPVYSTRR</sequence>
<name>A0A545VHX0_9HYPO</name>
<reference evidence="2 3" key="1">
    <citation type="journal article" date="2019" name="Appl. Microbiol. Biotechnol.">
        <title>Genome sequence of Isaria javanica and comparative genome analysis insights into family S53 peptidase evolution in fungal entomopathogens.</title>
        <authorList>
            <person name="Lin R."/>
            <person name="Zhang X."/>
            <person name="Xin B."/>
            <person name="Zou M."/>
            <person name="Gao Y."/>
            <person name="Qin F."/>
            <person name="Hu Q."/>
            <person name="Xie B."/>
            <person name="Cheng X."/>
        </authorList>
    </citation>
    <scope>NUCLEOTIDE SEQUENCE [LARGE SCALE GENOMIC DNA]</scope>
    <source>
        <strain evidence="2 3">IJ1G</strain>
    </source>
</reference>
<gene>
    <name evidence="2" type="ORF">IF1G_01260</name>
</gene>
<feature type="compositionally biased region" description="Basic and acidic residues" evidence="1">
    <location>
        <begin position="220"/>
        <end position="229"/>
    </location>
</feature>
<proteinExistence type="predicted"/>
<dbReference type="Proteomes" id="UP000315783">
    <property type="component" value="Unassembled WGS sequence"/>
</dbReference>
<accession>A0A545VHX0</accession>
<comment type="caution">
    <text evidence="2">The sequence shown here is derived from an EMBL/GenBank/DDBJ whole genome shotgun (WGS) entry which is preliminary data.</text>
</comment>
<keyword evidence="3" id="KW-1185">Reference proteome</keyword>
<dbReference type="AlphaFoldDB" id="A0A545VHX0"/>
<dbReference type="STRING" id="43265.A0A545VHX0"/>
<evidence type="ECO:0000313" key="3">
    <source>
        <dbReference type="Proteomes" id="UP000315783"/>
    </source>
</evidence>
<evidence type="ECO:0000256" key="1">
    <source>
        <dbReference type="SAM" id="MobiDB-lite"/>
    </source>
</evidence>
<protein>
    <submittedName>
        <fullName evidence="2">Uncharacterized protein</fullName>
    </submittedName>
</protein>
<feature type="region of interest" description="Disordered" evidence="1">
    <location>
        <begin position="50"/>
        <end position="154"/>
    </location>
</feature>
<organism evidence="2 3">
    <name type="scientific">Cordyceps javanica</name>
    <dbReference type="NCBI Taxonomy" id="43265"/>
    <lineage>
        <taxon>Eukaryota</taxon>
        <taxon>Fungi</taxon>
        <taxon>Dikarya</taxon>
        <taxon>Ascomycota</taxon>
        <taxon>Pezizomycotina</taxon>
        <taxon>Sordariomycetes</taxon>
        <taxon>Hypocreomycetidae</taxon>
        <taxon>Hypocreales</taxon>
        <taxon>Cordycipitaceae</taxon>
        <taxon>Cordyceps</taxon>
    </lineage>
</organism>
<dbReference type="EMBL" id="SPUK01000001">
    <property type="protein sequence ID" value="TQW01329.1"/>
    <property type="molecule type" value="Genomic_DNA"/>
</dbReference>